<dbReference type="PANTHER" id="PTHR42723:SF1">
    <property type="entry name" value="CHLOROPHYLL SYNTHASE, CHLOROPLASTIC"/>
    <property type="match status" value="1"/>
</dbReference>
<dbReference type="GO" id="GO:0016765">
    <property type="term" value="F:transferase activity, transferring alkyl or aryl (other than methyl) groups"/>
    <property type="evidence" value="ECO:0007669"/>
    <property type="project" value="InterPro"/>
</dbReference>
<evidence type="ECO:0000313" key="6">
    <source>
        <dbReference type="Proteomes" id="UP001174997"/>
    </source>
</evidence>
<keyword evidence="6" id="KW-1185">Reference proteome</keyword>
<protein>
    <submittedName>
        <fullName evidence="5">UbiA prenyltransferase family-domain-containing protein</fullName>
    </submittedName>
</protein>
<dbReference type="Proteomes" id="UP001174997">
    <property type="component" value="Unassembled WGS sequence"/>
</dbReference>
<dbReference type="InterPro" id="IPR000537">
    <property type="entry name" value="UbiA_prenyltransferase"/>
</dbReference>
<dbReference type="GO" id="GO:0016020">
    <property type="term" value="C:membrane"/>
    <property type="evidence" value="ECO:0007669"/>
    <property type="project" value="UniProtKB-SubCell"/>
</dbReference>
<dbReference type="Pfam" id="PF01040">
    <property type="entry name" value="UbiA"/>
    <property type="match status" value="1"/>
</dbReference>
<evidence type="ECO:0000313" key="5">
    <source>
        <dbReference type="EMBL" id="KAK0660781.1"/>
    </source>
</evidence>
<keyword evidence="4" id="KW-0472">Membrane</keyword>
<evidence type="ECO:0000256" key="3">
    <source>
        <dbReference type="ARBA" id="ARBA00022989"/>
    </source>
</evidence>
<reference evidence="5" key="1">
    <citation type="submission" date="2023-06" db="EMBL/GenBank/DDBJ databases">
        <title>Genome-scale phylogeny and comparative genomics of the fungal order Sordariales.</title>
        <authorList>
            <consortium name="Lawrence Berkeley National Laboratory"/>
            <person name="Hensen N."/>
            <person name="Bonometti L."/>
            <person name="Westerberg I."/>
            <person name="Brannstrom I.O."/>
            <person name="Guillou S."/>
            <person name="Cros-Aarteil S."/>
            <person name="Calhoun S."/>
            <person name="Haridas S."/>
            <person name="Kuo A."/>
            <person name="Mondo S."/>
            <person name="Pangilinan J."/>
            <person name="Riley R."/>
            <person name="Labutti K."/>
            <person name="Andreopoulos B."/>
            <person name="Lipzen A."/>
            <person name="Chen C."/>
            <person name="Yanf M."/>
            <person name="Daum C."/>
            <person name="Ng V."/>
            <person name="Clum A."/>
            <person name="Steindorff A."/>
            <person name="Ohm R."/>
            <person name="Martin F."/>
            <person name="Silar P."/>
            <person name="Natvig D."/>
            <person name="Lalanne C."/>
            <person name="Gautier V."/>
            <person name="Ament-Velasquez S.L."/>
            <person name="Kruys A."/>
            <person name="Hutchinson M.I."/>
            <person name="Powell A.J."/>
            <person name="Barry K."/>
            <person name="Miller A.N."/>
            <person name="Grigoriev I.V."/>
            <person name="Debuchy R."/>
            <person name="Gladieux P."/>
            <person name="Thoren M.H."/>
            <person name="Johannesson H."/>
        </authorList>
    </citation>
    <scope>NUCLEOTIDE SEQUENCE</scope>
    <source>
        <strain evidence="5">CBS 307.81</strain>
    </source>
</reference>
<gene>
    <name evidence="5" type="ORF">QBC41DRAFT_307582</name>
</gene>
<evidence type="ECO:0000256" key="2">
    <source>
        <dbReference type="ARBA" id="ARBA00022692"/>
    </source>
</evidence>
<evidence type="ECO:0000256" key="1">
    <source>
        <dbReference type="ARBA" id="ARBA00004141"/>
    </source>
</evidence>
<accession>A0AA39YY88</accession>
<dbReference type="PANTHER" id="PTHR42723">
    <property type="entry name" value="CHLOROPHYLL SYNTHASE"/>
    <property type="match status" value="1"/>
</dbReference>
<comment type="subcellular location">
    <subcellularLocation>
        <location evidence="1">Membrane</location>
        <topology evidence="1">Multi-pass membrane protein</topology>
    </subcellularLocation>
</comment>
<keyword evidence="2" id="KW-0812">Transmembrane</keyword>
<dbReference type="EMBL" id="JAULSY010000162">
    <property type="protein sequence ID" value="KAK0660781.1"/>
    <property type="molecule type" value="Genomic_DNA"/>
</dbReference>
<evidence type="ECO:0000256" key="4">
    <source>
        <dbReference type="ARBA" id="ARBA00023136"/>
    </source>
</evidence>
<dbReference type="CDD" id="cd13965">
    <property type="entry name" value="PT_UbiA_3"/>
    <property type="match status" value="1"/>
</dbReference>
<sequence length="302" mass="33777">MSSPARTLVSSLAWWSRIFWEFVESDFLTFAVPNSIFGIIGAAAGTSAGLVSGPHLSPVDILKRCPTVLLFNGYNLLIFDLANQRSPESVAEDRANKPWRPIPSGKITPEQTRQAILCLVPVALWLNYSLNVWNEGLLIQLFSWYYNDLRAGDSVFRDAIIAVSYGLFNLGSLRLAIGPHNSVAPRGHAWTAFISAVILTTMHIQDLKDQEGDRQRSRKTVPLVFGDGVARLALAFCVLFWSCACASFWQLTWHSCAVPLCLSGFIAWRVLTKRESRDDARTWRLWCLWHSMLYAVPLFGGA</sequence>
<name>A0AA39YY88_9PEZI</name>
<dbReference type="InterPro" id="IPR050475">
    <property type="entry name" value="Prenyltransferase_related"/>
</dbReference>
<organism evidence="5 6">
    <name type="scientific">Cercophora samala</name>
    <dbReference type="NCBI Taxonomy" id="330535"/>
    <lineage>
        <taxon>Eukaryota</taxon>
        <taxon>Fungi</taxon>
        <taxon>Dikarya</taxon>
        <taxon>Ascomycota</taxon>
        <taxon>Pezizomycotina</taxon>
        <taxon>Sordariomycetes</taxon>
        <taxon>Sordariomycetidae</taxon>
        <taxon>Sordariales</taxon>
        <taxon>Lasiosphaeriaceae</taxon>
        <taxon>Cercophora</taxon>
    </lineage>
</organism>
<keyword evidence="3" id="KW-1133">Transmembrane helix</keyword>
<proteinExistence type="predicted"/>
<dbReference type="AlphaFoldDB" id="A0AA39YY88"/>
<comment type="caution">
    <text evidence="5">The sequence shown here is derived from an EMBL/GenBank/DDBJ whole genome shotgun (WGS) entry which is preliminary data.</text>
</comment>